<feature type="region of interest" description="Disordered" evidence="6">
    <location>
        <begin position="1"/>
        <end position="25"/>
    </location>
</feature>
<proteinExistence type="inferred from homology"/>
<comment type="caution">
    <text evidence="9">The sequence shown here is derived from an EMBL/GenBank/DDBJ whole genome shotgun (WGS) entry which is preliminary data.</text>
</comment>
<keyword evidence="2" id="KW-0732">Signal</keyword>
<evidence type="ECO:0000313" key="10">
    <source>
        <dbReference type="Proteomes" id="UP000178558"/>
    </source>
</evidence>
<dbReference type="InterPro" id="IPR012336">
    <property type="entry name" value="Thioredoxin-like_fold"/>
</dbReference>
<dbReference type="PANTHER" id="PTHR13887">
    <property type="entry name" value="GLUTATHIONE S-TRANSFERASE KAPPA"/>
    <property type="match status" value="1"/>
</dbReference>
<reference evidence="9 10" key="1">
    <citation type="journal article" date="2016" name="Nat. Commun.">
        <title>Thousands of microbial genomes shed light on interconnected biogeochemical processes in an aquifer system.</title>
        <authorList>
            <person name="Anantharaman K."/>
            <person name="Brown C.T."/>
            <person name="Hug L.A."/>
            <person name="Sharon I."/>
            <person name="Castelle C.J."/>
            <person name="Probst A.J."/>
            <person name="Thomas B.C."/>
            <person name="Singh A."/>
            <person name="Wilkins M.J."/>
            <person name="Karaoz U."/>
            <person name="Brodie E.L."/>
            <person name="Williams K.H."/>
            <person name="Hubbard S.S."/>
            <person name="Banfield J.F."/>
        </authorList>
    </citation>
    <scope>NUCLEOTIDE SEQUENCE [LARGE SCALE GENOMIC DNA]</scope>
</reference>
<dbReference type="InterPro" id="IPR013766">
    <property type="entry name" value="Thioredoxin_domain"/>
</dbReference>
<evidence type="ECO:0000256" key="2">
    <source>
        <dbReference type="ARBA" id="ARBA00022729"/>
    </source>
</evidence>
<gene>
    <name evidence="9" type="ORF">A3B50_02095</name>
</gene>
<dbReference type="Proteomes" id="UP000178558">
    <property type="component" value="Unassembled WGS sequence"/>
</dbReference>
<keyword evidence="4" id="KW-1015">Disulfide bond</keyword>
<evidence type="ECO:0000256" key="6">
    <source>
        <dbReference type="SAM" id="MobiDB-lite"/>
    </source>
</evidence>
<dbReference type="InterPro" id="IPR036249">
    <property type="entry name" value="Thioredoxin-like_sf"/>
</dbReference>
<comment type="similarity">
    <text evidence="1">Belongs to the thioredoxin family. DsbA subfamily.</text>
</comment>
<feature type="transmembrane region" description="Helical" evidence="7">
    <location>
        <begin position="34"/>
        <end position="52"/>
    </location>
</feature>
<dbReference type="PROSITE" id="PS51352">
    <property type="entry name" value="THIOREDOXIN_2"/>
    <property type="match status" value="1"/>
</dbReference>
<evidence type="ECO:0000256" key="4">
    <source>
        <dbReference type="ARBA" id="ARBA00023157"/>
    </source>
</evidence>
<keyword evidence="7" id="KW-0472">Membrane</keyword>
<evidence type="ECO:0000256" key="5">
    <source>
        <dbReference type="ARBA" id="ARBA00023284"/>
    </source>
</evidence>
<feature type="compositionally biased region" description="Basic residues" evidence="6">
    <location>
        <begin position="1"/>
        <end position="15"/>
    </location>
</feature>
<dbReference type="Gene3D" id="3.40.30.10">
    <property type="entry name" value="Glutaredoxin"/>
    <property type="match status" value="1"/>
</dbReference>
<evidence type="ECO:0000259" key="8">
    <source>
        <dbReference type="PROSITE" id="PS51352"/>
    </source>
</evidence>
<dbReference type="PANTHER" id="PTHR13887:SF14">
    <property type="entry name" value="DISULFIDE BOND FORMATION PROTEIN D"/>
    <property type="match status" value="1"/>
</dbReference>
<evidence type="ECO:0000313" key="9">
    <source>
        <dbReference type="EMBL" id="OGK50551.1"/>
    </source>
</evidence>
<feature type="domain" description="Thioredoxin" evidence="8">
    <location>
        <begin position="63"/>
        <end position="257"/>
    </location>
</feature>
<dbReference type="EMBL" id="MGAQ01000015">
    <property type="protein sequence ID" value="OGK50551.1"/>
    <property type="molecule type" value="Genomic_DNA"/>
</dbReference>
<dbReference type="GO" id="GO:0016491">
    <property type="term" value="F:oxidoreductase activity"/>
    <property type="evidence" value="ECO:0007669"/>
    <property type="project" value="UniProtKB-KW"/>
</dbReference>
<protein>
    <recommendedName>
        <fullName evidence="8">Thioredoxin domain-containing protein</fullName>
    </recommendedName>
</protein>
<keyword evidence="7" id="KW-0812">Transmembrane</keyword>
<dbReference type="AlphaFoldDB" id="A0A1F7J4L2"/>
<organism evidence="9 10">
    <name type="scientific">Candidatus Roizmanbacteria bacterium RIFCSPLOWO2_01_FULL_40_42</name>
    <dbReference type="NCBI Taxonomy" id="1802066"/>
    <lineage>
        <taxon>Bacteria</taxon>
        <taxon>Candidatus Roizmaniibacteriota</taxon>
    </lineage>
</organism>
<evidence type="ECO:0000256" key="3">
    <source>
        <dbReference type="ARBA" id="ARBA00023002"/>
    </source>
</evidence>
<dbReference type="Pfam" id="PF13462">
    <property type="entry name" value="Thioredoxin_4"/>
    <property type="match status" value="1"/>
</dbReference>
<keyword evidence="3" id="KW-0560">Oxidoreductase</keyword>
<accession>A0A1F7J4L2</accession>
<evidence type="ECO:0000256" key="7">
    <source>
        <dbReference type="SAM" id="Phobius"/>
    </source>
</evidence>
<name>A0A1F7J4L2_9BACT</name>
<keyword evidence="5" id="KW-0676">Redox-active center</keyword>
<keyword evidence="7" id="KW-1133">Transmembrane helix</keyword>
<evidence type="ECO:0000256" key="1">
    <source>
        <dbReference type="ARBA" id="ARBA00005791"/>
    </source>
</evidence>
<sequence length="259" mass="28450">MAKATRKRATARKAPSRQANQSQISPLSQSRTQTLLVILLIVVSFFSGYLFFKLKNLEQGGGLPNQAQLPQQAPADVKAAKPSANSDHWRGPKDARYVWVEYSDLECPFCKTIHPNLVKLQADYPGKFAWIYRHYPLSFHPKAQKTAEAVECAAEQGGDDAFWKMVDAIFEKMPDLELSQLPQVAKEAGLDSAALKQCLDSGKNEKKVKDQLAEGVKAGVQATPTSVIFDTKTGKTTTVEGAVPYDQLKQAIDKALAAE</sequence>
<dbReference type="SUPFAM" id="SSF52833">
    <property type="entry name" value="Thioredoxin-like"/>
    <property type="match status" value="1"/>
</dbReference>